<dbReference type="HOGENOM" id="CLU_074407_0_1_12"/>
<dbReference type="Proteomes" id="UP000014541">
    <property type="component" value="Unassembled WGS sequence"/>
</dbReference>
<dbReference type="NCBIfam" id="TIGR00059">
    <property type="entry name" value="L17"/>
    <property type="match status" value="1"/>
</dbReference>
<dbReference type="PANTHER" id="PTHR14413">
    <property type="entry name" value="RIBOSOMAL PROTEIN L17"/>
    <property type="match status" value="1"/>
</dbReference>
<sequence length="222" mass="23945">MNHKNGFNPLSRTASHRRAMSRNMVTSLFRYERITTTKAKALEVRKAAEKLITRSKVDSVHNRRQAARFIADEVILAKLFTDIGPRMKERNGGYTRILKLGFRQGDAADLVILELVDYKLDTSSKDKDAKKDEKGAKAAPKAKGTEKADTKAKTDAKPKAKAVKDSASSKAKAPAEKAVAKADKPKEAKPKAAKAEKPKAAKAGAKKAAGKAVSGDASSESV</sequence>
<dbReference type="STRING" id="1125699.HMPREF9194_01918"/>
<evidence type="ECO:0000256" key="1">
    <source>
        <dbReference type="ARBA" id="ARBA00008777"/>
    </source>
</evidence>
<accession>S3KH72</accession>
<comment type="similarity">
    <text evidence="1 4 5">Belongs to the bacterial ribosomal protein bL17 family.</text>
</comment>
<dbReference type="EMBL" id="ATFF01000006">
    <property type="protein sequence ID" value="EPF31567.1"/>
    <property type="molecule type" value="Genomic_DNA"/>
</dbReference>
<feature type="region of interest" description="Disordered" evidence="6">
    <location>
        <begin position="125"/>
        <end position="222"/>
    </location>
</feature>
<dbReference type="SUPFAM" id="SSF64263">
    <property type="entry name" value="Prokaryotic ribosomal protein L17"/>
    <property type="match status" value="1"/>
</dbReference>
<dbReference type="AlphaFoldDB" id="S3KH72"/>
<dbReference type="GO" id="GO:0003735">
    <property type="term" value="F:structural constituent of ribosome"/>
    <property type="evidence" value="ECO:0007669"/>
    <property type="project" value="InterPro"/>
</dbReference>
<keyword evidence="3 4" id="KW-0687">Ribonucleoprotein</keyword>
<feature type="compositionally biased region" description="Basic and acidic residues" evidence="6">
    <location>
        <begin position="173"/>
        <end position="199"/>
    </location>
</feature>
<reference evidence="7 8" key="1">
    <citation type="submission" date="2013-04" db="EMBL/GenBank/DDBJ databases">
        <title>The Genome Sequence of Treponema maltophilum ATCC 51939.</title>
        <authorList>
            <consortium name="The Broad Institute Genomics Platform"/>
            <person name="Earl A."/>
            <person name="Ward D."/>
            <person name="Feldgarden M."/>
            <person name="Gevers D."/>
            <person name="Leonetti C."/>
            <person name="Blanton J.M."/>
            <person name="Dewhirst F.E."/>
            <person name="Izard J."/>
            <person name="Walker B."/>
            <person name="Young S."/>
            <person name="Zeng Q."/>
            <person name="Gargeya S."/>
            <person name="Fitzgerald M."/>
            <person name="Haas B."/>
            <person name="Abouelleil A."/>
            <person name="Allen A.W."/>
            <person name="Alvarado L."/>
            <person name="Arachchi H.M."/>
            <person name="Berlin A.M."/>
            <person name="Chapman S.B."/>
            <person name="Gainer-Dewar J."/>
            <person name="Goldberg J."/>
            <person name="Griggs A."/>
            <person name="Gujja S."/>
            <person name="Hansen M."/>
            <person name="Howarth C."/>
            <person name="Imamovic A."/>
            <person name="Ireland A."/>
            <person name="Larimer J."/>
            <person name="McCowan C."/>
            <person name="Murphy C."/>
            <person name="Pearson M."/>
            <person name="Poon T.W."/>
            <person name="Priest M."/>
            <person name="Roberts A."/>
            <person name="Saif S."/>
            <person name="Shea T."/>
            <person name="Sisk P."/>
            <person name="Sykes S."/>
            <person name="Wortman J."/>
            <person name="Nusbaum C."/>
            <person name="Birren B."/>
        </authorList>
    </citation>
    <scope>NUCLEOTIDE SEQUENCE [LARGE SCALE GENOMIC DNA]</scope>
    <source>
        <strain evidence="7 8">ATCC 51939</strain>
    </source>
</reference>
<dbReference type="GO" id="GO:0006412">
    <property type="term" value="P:translation"/>
    <property type="evidence" value="ECO:0007669"/>
    <property type="project" value="UniProtKB-UniRule"/>
</dbReference>
<dbReference type="PATRIC" id="fig|1125699.3.peg.1939"/>
<evidence type="ECO:0000256" key="2">
    <source>
        <dbReference type="ARBA" id="ARBA00022980"/>
    </source>
</evidence>
<name>S3KH72_TREMA</name>
<dbReference type="HAMAP" id="MF_01368">
    <property type="entry name" value="Ribosomal_bL17"/>
    <property type="match status" value="1"/>
</dbReference>
<dbReference type="Gene3D" id="3.90.1030.10">
    <property type="entry name" value="Ribosomal protein L17"/>
    <property type="match status" value="1"/>
</dbReference>
<dbReference type="InterPro" id="IPR036373">
    <property type="entry name" value="Ribosomal_bL17_sf"/>
</dbReference>
<feature type="compositionally biased region" description="Low complexity" evidence="6">
    <location>
        <begin position="210"/>
        <end position="222"/>
    </location>
</feature>
<evidence type="ECO:0000256" key="3">
    <source>
        <dbReference type="ARBA" id="ARBA00023274"/>
    </source>
</evidence>
<protein>
    <recommendedName>
        <fullName evidence="4">Large ribosomal subunit protein bL17</fullName>
    </recommendedName>
</protein>
<proteinExistence type="inferred from homology"/>
<evidence type="ECO:0000313" key="7">
    <source>
        <dbReference type="EMBL" id="EPF31567.1"/>
    </source>
</evidence>
<comment type="subunit">
    <text evidence="4">Part of the 50S ribosomal subunit. Contacts protein L32.</text>
</comment>
<organism evidence="7 8">
    <name type="scientific">Treponema maltophilum ATCC 51939</name>
    <dbReference type="NCBI Taxonomy" id="1125699"/>
    <lineage>
        <taxon>Bacteria</taxon>
        <taxon>Pseudomonadati</taxon>
        <taxon>Spirochaetota</taxon>
        <taxon>Spirochaetia</taxon>
        <taxon>Spirochaetales</taxon>
        <taxon>Treponemataceae</taxon>
        <taxon>Treponema</taxon>
    </lineage>
</organism>
<evidence type="ECO:0000256" key="4">
    <source>
        <dbReference type="HAMAP-Rule" id="MF_01368"/>
    </source>
</evidence>
<dbReference type="GO" id="GO:0022625">
    <property type="term" value="C:cytosolic large ribosomal subunit"/>
    <property type="evidence" value="ECO:0007669"/>
    <property type="project" value="TreeGrafter"/>
</dbReference>
<evidence type="ECO:0000313" key="8">
    <source>
        <dbReference type="Proteomes" id="UP000014541"/>
    </source>
</evidence>
<feature type="compositionally biased region" description="Basic and acidic residues" evidence="6">
    <location>
        <begin position="125"/>
        <end position="136"/>
    </location>
</feature>
<feature type="compositionally biased region" description="Basic and acidic residues" evidence="6">
    <location>
        <begin position="143"/>
        <end position="164"/>
    </location>
</feature>
<gene>
    <name evidence="4" type="primary">rplQ</name>
    <name evidence="7" type="ORF">HMPREF9194_01918</name>
</gene>
<dbReference type="OrthoDB" id="9809073at2"/>
<dbReference type="eggNOG" id="COG0203">
    <property type="taxonomic scope" value="Bacteria"/>
</dbReference>
<evidence type="ECO:0000256" key="6">
    <source>
        <dbReference type="SAM" id="MobiDB-lite"/>
    </source>
</evidence>
<dbReference type="PANTHER" id="PTHR14413:SF16">
    <property type="entry name" value="LARGE RIBOSOMAL SUBUNIT PROTEIN BL17M"/>
    <property type="match status" value="1"/>
</dbReference>
<keyword evidence="2 4" id="KW-0689">Ribosomal protein</keyword>
<dbReference type="Pfam" id="PF01196">
    <property type="entry name" value="Ribosomal_L17"/>
    <property type="match status" value="1"/>
</dbReference>
<keyword evidence="8" id="KW-1185">Reference proteome</keyword>
<evidence type="ECO:0000256" key="5">
    <source>
        <dbReference type="RuleBase" id="RU000660"/>
    </source>
</evidence>
<comment type="caution">
    <text evidence="7">The sequence shown here is derived from an EMBL/GenBank/DDBJ whole genome shotgun (WGS) entry which is preliminary data.</text>
</comment>
<dbReference type="InterPro" id="IPR000456">
    <property type="entry name" value="Ribosomal_bL17"/>
</dbReference>